<protein>
    <submittedName>
        <fullName evidence="1">Type II restriction enzyme</fullName>
    </submittedName>
</protein>
<dbReference type="Proteomes" id="UP000198672">
    <property type="component" value="Unassembled WGS sequence"/>
</dbReference>
<proteinExistence type="predicted"/>
<evidence type="ECO:0000313" key="1">
    <source>
        <dbReference type="EMBL" id="SDY12020.1"/>
    </source>
</evidence>
<keyword evidence="2" id="KW-1185">Reference proteome</keyword>
<gene>
    <name evidence="1" type="ORF">SAMN05421644_13115</name>
</gene>
<reference evidence="2" key="1">
    <citation type="submission" date="2016-10" db="EMBL/GenBank/DDBJ databases">
        <authorList>
            <person name="Varghese N."/>
            <person name="Submissions S."/>
        </authorList>
    </citation>
    <scope>NUCLEOTIDE SEQUENCE [LARGE SCALE GENOMIC DNA]</scope>
    <source>
        <strain evidence="2">DSM 173</strain>
    </source>
</reference>
<dbReference type="STRING" id="61595.SAMN05421644_13115"/>
<name>A0A1H3H9I1_ALLWA</name>
<accession>A0A1H3H9I1</accession>
<organism evidence="1 2">
    <name type="scientific">Allochromatium warmingii</name>
    <name type="common">Chromatium warmingii</name>
    <dbReference type="NCBI Taxonomy" id="61595"/>
    <lineage>
        <taxon>Bacteria</taxon>
        <taxon>Pseudomonadati</taxon>
        <taxon>Pseudomonadota</taxon>
        <taxon>Gammaproteobacteria</taxon>
        <taxon>Chromatiales</taxon>
        <taxon>Chromatiaceae</taxon>
        <taxon>Allochromatium</taxon>
    </lineage>
</organism>
<dbReference type="RefSeq" id="WP_218139714.1">
    <property type="nucleotide sequence ID" value="NZ_FNOW01000031.1"/>
</dbReference>
<sequence>MRLTASNIVKAINGLPKDQWYEYINPRNIGKIKITSVTLPEGPIIIKRSTKNVNESISVNMIWRLANAMEEGVPINVDRVFGGSYNTRSVLESLVAHTPEFYWCQPGRIELNNSTREIKKGHKHLIWLPNTRHQNAVLSKFETDIVISEIPTTSAVYDALHIPSVLSQAIDDIDVQRRHLQIQIALAVIGNQLGFRTWIARNDQGITYGDKKVGEISGVVADLEREKLITVVDGAVKAAMHIDCIWFRNGKFLPAVIEVEHSTGVTSGLTRMKGLYDQLPPFPTRWVIVAPDEDRNKVITEANKPQFKDLNTMFFPYSAVDELYALCQKRKLSNKAVNEEFLDCYMEPCLQSLTHH</sequence>
<dbReference type="AlphaFoldDB" id="A0A1H3H9I1"/>
<evidence type="ECO:0000313" key="2">
    <source>
        <dbReference type="Proteomes" id="UP000198672"/>
    </source>
</evidence>
<dbReference type="EMBL" id="FNOW01000031">
    <property type="protein sequence ID" value="SDY12020.1"/>
    <property type="molecule type" value="Genomic_DNA"/>
</dbReference>